<dbReference type="EMBL" id="BSOR01000034">
    <property type="protein sequence ID" value="GLR64506.1"/>
    <property type="molecule type" value="Genomic_DNA"/>
</dbReference>
<organism evidence="1 2">
    <name type="scientific">Marinospirillum insulare</name>
    <dbReference type="NCBI Taxonomy" id="217169"/>
    <lineage>
        <taxon>Bacteria</taxon>
        <taxon>Pseudomonadati</taxon>
        <taxon>Pseudomonadota</taxon>
        <taxon>Gammaproteobacteria</taxon>
        <taxon>Oceanospirillales</taxon>
        <taxon>Oceanospirillaceae</taxon>
        <taxon>Marinospirillum</taxon>
    </lineage>
</organism>
<gene>
    <name evidence="1" type="ORF">GCM10007878_19440</name>
</gene>
<evidence type="ECO:0000313" key="2">
    <source>
        <dbReference type="Proteomes" id="UP001156682"/>
    </source>
</evidence>
<protein>
    <submittedName>
        <fullName evidence="1">Uncharacterized protein</fullName>
    </submittedName>
</protein>
<dbReference type="Proteomes" id="UP001156682">
    <property type="component" value="Unassembled WGS sequence"/>
</dbReference>
<proteinExistence type="predicted"/>
<dbReference type="RefSeq" id="WP_027851790.1">
    <property type="nucleotide sequence ID" value="NZ_BSOR01000034.1"/>
</dbReference>
<name>A0ABQ5ZWG2_9GAMM</name>
<accession>A0ABQ5ZWG2</accession>
<sequence>MAMVSDKEFHDALKRITNIQLPESNPKLLPSPIILYPPTVEDELNWTVSTSDFFDPNYPNEPQQLPFTFIKISDDEDEGINNFDPQSLDEEVELSLNESRYWLNRVEKLVPNDYGRLTRVERLTLIKFLKDKLASNNSSDFLAAGLIGLMYFTGSNLEDLWEAKLGFGGDFEQDGTYRRLIKRPKNSFQPNDEQQKFFQPVASQLLLPLPEPIASWLKLLLQNDSSSFEQLLKLSLEDVKNLVYPELGDLRKQTRLFRLRSERIPTALGLEATLIFRDPLITYLIAGRKTQSPPMLSYYAVHSVECLIDYYKQVTGSMSEVTC</sequence>
<reference evidence="2" key="1">
    <citation type="journal article" date="2019" name="Int. J. Syst. Evol. Microbiol.">
        <title>The Global Catalogue of Microorganisms (GCM) 10K type strain sequencing project: providing services to taxonomists for standard genome sequencing and annotation.</title>
        <authorList>
            <consortium name="The Broad Institute Genomics Platform"/>
            <consortium name="The Broad Institute Genome Sequencing Center for Infectious Disease"/>
            <person name="Wu L."/>
            <person name="Ma J."/>
        </authorList>
    </citation>
    <scope>NUCLEOTIDE SEQUENCE [LARGE SCALE GENOMIC DNA]</scope>
    <source>
        <strain evidence="2">NBRC 100033</strain>
    </source>
</reference>
<keyword evidence="2" id="KW-1185">Reference proteome</keyword>
<evidence type="ECO:0000313" key="1">
    <source>
        <dbReference type="EMBL" id="GLR64506.1"/>
    </source>
</evidence>
<comment type="caution">
    <text evidence="1">The sequence shown here is derived from an EMBL/GenBank/DDBJ whole genome shotgun (WGS) entry which is preliminary data.</text>
</comment>